<name>A0ABQ3N452_9BACI</name>
<keyword evidence="4" id="KW-1185">Reference proteome</keyword>
<dbReference type="Pfam" id="PF04909">
    <property type="entry name" value="Amidohydro_2"/>
    <property type="match status" value="1"/>
</dbReference>
<dbReference type="PANTHER" id="PTHR21240:SF28">
    <property type="entry name" value="ISO-OROTATE DECARBOXYLASE (EUROFUNG)"/>
    <property type="match status" value="1"/>
</dbReference>
<dbReference type="PANTHER" id="PTHR21240">
    <property type="entry name" value="2-AMINO-3-CARBOXYLMUCONATE-6-SEMIALDEHYDE DECARBOXYLASE"/>
    <property type="match status" value="1"/>
</dbReference>
<evidence type="ECO:0000313" key="4">
    <source>
        <dbReference type="Proteomes" id="UP000637074"/>
    </source>
</evidence>
<dbReference type="Proteomes" id="UP000637074">
    <property type="component" value="Unassembled WGS sequence"/>
</dbReference>
<comment type="caution">
    <text evidence="3">The sequence shown here is derived from an EMBL/GenBank/DDBJ whole genome shotgun (WGS) entry which is preliminary data.</text>
</comment>
<keyword evidence="1" id="KW-0456">Lyase</keyword>
<organism evidence="3 4">
    <name type="scientific">Neobacillus kokaensis</name>
    <dbReference type="NCBI Taxonomy" id="2759023"/>
    <lineage>
        <taxon>Bacteria</taxon>
        <taxon>Bacillati</taxon>
        <taxon>Bacillota</taxon>
        <taxon>Bacilli</taxon>
        <taxon>Bacillales</taxon>
        <taxon>Bacillaceae</taxon>
        <taxon>Neobacillus</taxon>
    </lineage>
</organism>
<gene>
    <name evidence="3" type="ORF">AM1BK_21680</name>
</gene>
<dbReference type="InterPro" id="IPR006680">
    <property type="entry name" value="Amidohydro-rel"/>
</dbReference>
<evidence type="ECO:0000313" key="3">
    <source>
        <dbReference type="EMBL" id="GHH98625.1"/>
    </source>
</evidence>
<proteinExistence type="predicted"/>
<accession>A0ABQ3N452</accession>
<keyword evidence="3" id="KW-0378">Hydrolase</keyword>
<dbReference type="SUPFAM" id="SSF51556">
    <property type="entry name" value="Metallo-dependent hydrolases"/>
    <property type="match status" value="1"/>
</dbReference>
<feature type="domain" description="Amidohydrolase-related" evidence="2">
    <location>
        <begin position="26"/>
        <end position="241"/>
    </location>
</feature>
<evidence type="ECO:0000256" key="1">
    <source>
        <dbReference type="ARBA" id="ARBA00023239"/>
    </source>
</evidence>
<sequence>MIIDYHSHIKWDRRNNHYFVNELMEDMEKNKIARRVVSALHGKGISKQNNFIANLVEEFPEKLIGCAVINPKEYDCVDEMRRICSMDCFKAIELDSLEHNYFPEECDALDEVFELAGKHNLVVNVFTGWGCRTMPAQWAYYAERHLNVKMVFLHMGTTDFGYGCVELVPKLENVYVETSCMYELPILRKAFSKINHDKFLFGSHYPHKITKCSIDTFDLLNLSETTLDKMYFQNSARLLDL</sequence>
<dbReference type="Gene3D" id="3.20.20.140">
    <property type="entry name" value="Metal-dependent hydrolases"/>
    <property type="match status" value="1"/>
</dbReference>
<dbReference type="InterPro" id="IPR032466">
    <property type="entry name" value="Metal_Hydrolase"/>
</dbReference>
<dbReference type="EMBL" id="BNDS01000008">
    <property type="protein sequence ID" value="GHH98625.1"/>
    <property type="molecule type" value="Genomic_DNA"/>
</dbReference>
<reference evidence="3 4" key="1">
    <citation type="journal article" date="2022" name="Int. J. Syst. Evol. Microbiol.">
        <title>Neobacillus kokaensis sp. nov., isolated from soil.</title>
        <authorList>
            <person name="Yuki K."/>
            <person name="Matsubara H."/>
            <person name="Yamaguchi S."/>
        </authorList>
    </citation>
    <scope>NUCLEOTIDE SEQUENCE [LARGE SCALE GENOMIC DNA]</scope>
    <source>
        <strain evidence="3 4">LOB 377</strain>
    </source>
</reference>
<dbReference type="GO" id="GO:0016787">
    <property type="term" value="F:hydrolase activity"/>
    <property type="evidence" value="ECO:0007669"/>
    <property type="project" value="UniProtKB-KW"/>
</dbReference>
<dbReference type="RefSeq" id="WP_191272662.1">
    <property type="nucleotide sequence ID" value="NZ_BNDS01000008.1"/>
</dbReference>
<dbReference type="InterPro" id="IPR032465">
    <property type="entry name" value="ACMSD"/>
</dbReference>
<protein>
    <submittedName>
        <fullName evidence="3">Metal-dependent hydrolase</fullName>
    </submittedName>
</protein>
<evidence type="ECO:0000259" key="2">
    <source>
        <dbReference type="Pfam" id="PF04909"/>
    </source>
</evidence>